<gene>
    <name evidence="2" type="ORF">FSB_LOCUS3413</name>
</gene>
<accession>A0A2N9ELD3</accession>
<dbReference type="EMBL" id="OIVN01000166">
    <property type="protein sequence ID" value="SPC75531.1"/>
    <property type="molecule type" value="Genomic_DNA"/>
</dbReference>
<dbReference type="AlphaFoldDB" id="A0A2N9ELD3"/>
<organism evidence="2">
    <name type="scientific">Fagus sylvatica</name>
    <name type="common">Beechnut</name>
    <dbReference type="NCBI Taxonomy" id="28930"/>
    <lineage>
        <taxon>Eukaryota</taxon>
        <taxon>Viridiplantae</taxon>
        <taxon>Streptophyta</taxon>
        <taxon>Embryophyta</taxon>
        <taxon>Tracheophyta</taxon>
        <taxon>Spermatophyta</taxon>
        <taxon>Magnoliopsida</taxon>
        <taxon>eudicotyledons</taxon>
        <taxon>Gunneridae</taxon>
        <taxon>Pentapetalae</taxon>
        <taxon>rosids</taxon>
        <taxon>fabids</taxon>
        <taxon>Fagales</taxon>
        <taxon>Fagaceae</taxon>
        <taxon>Fagus</taxon>
    </lineage>
</organism>
<feature type="transmembrane region" description="Helical" evidence="1">
    <location>
        <begin position="37"/>
        <end position="58"/>
    </location>
</feature>
<keyword evidence="1" id="KW-0812">Transmembrane</keyword>
<evidence type="ECO:0000313" key="2">
    <source>
        <dbReference type="EMBL" id="SPC75531.1"/>
    </source>
</evidence>
<feature type="transmembrane region" description="Helical" evidence="1">
    <location>
        <begin position="12"/>
        <end position="30"/>
    </location>
</feature>
<protein>
    <recommendedName>
        <fullName evidence="3">Transmembrane protein</fullName>
    </recommendedName>
</protein>
<name>A0A2N9ELD3_FAGSY</name>
<sequence length="111" mass="12472">MVGGVWSILGFRRWVVGFQLWVAAFGYWVPILAVDGWLFLIIGFGFVCGYACGWDLILWVGEPIWVLGFHGGCAVSGFWVVMVLKVFRCGLPAWVCWSKNLWVDGCRGFCS</sequence>
<keyword evidence="1" id="KW-0472">Membrane</keyword>
<feature type="transmembrane region" description="Helical" evidence="1">
    <location>
        <begin position="64"/>
        <end position="84"/>
    </location>
</feature>
<keyword evidence="1" id="KW-1133">Transmembrane helix</keyword>
<proteinExistence type="predicted"/>
<evidence type="ECO:0000256" key="1">
    <source>
        <dbReference type="SAM" id="Phobius"/>
    </source>
</evidence>
<reference evidence="2" key="1">
    <citation type="submission" date="2018-02" db="EMBL/GenBank/DDBJ databases">
        <authorList>
            <person name="Cohen D.B."/>
            <person name="Kent A.D."/>
        </authorList>
    </citation>
    <scope>NUCLEOTIDE SEQUENCE</scope>
</reference>
<evidence type="ECO:0008006" key="3">
    <source>
        <dbReference type="Google" id="ProtNLM"/>
    </source>
</evidence>